<feature type="domain" description="N-acetyltransferase" evidence="1">
    <location>
        <begin position="33"/>
        <end position="168"/>
    </location>
</feature>
<gene>
    <name evidence="3" type="primary">LOC106812182</name>
</gene>
<dbReference type="Proteomes" id="UP000695022">
    <property type="component" value="Unplaced"/>
</dbReference>
<dbReference type="PANTHER" id="PTHR47237:SF2">
    <property type="entry name" value="BLL4206 PROTEIN"/>
    <property type="match status" value="1"/>
</dbReference>
<sequence length="325" mass="35487">MALLSSAARLAGRNLRNVARMSLVATSQIVGGGTVRPTTEADLPAVGKLWQDQFGFENGMETMKIMIDYCKGGTFVGLNEQGDHVGFITASRTDTQSMGGHFIVQSDYRGTGVGDELFRRRGEFIGDRNFGVNSVMYRVNANRRLGFTVSSFTVNLMEHHVDHAKMATRPPLPSCSATIQPYTDDMYDDVSAYDAQIAGHPRDGFLKPYLAAHVNRSYVAIEGQSKIVGYTTITPMTGLFSFGLFPLYGDDAAIQSKLLRTIVADLPDGAAVVAGGAATNNRAFEMYTAHGWIVEMQALRIYTKHDRDFPLKKVGSVLHLDVCGI</sequence>
<dbReference type="InterPro" id="IPR052729">
    <property type="entry name" value="Acyl/Acetyltrans_Enzymes"/>
</dbReference>
<dbReference type="PANTHER" id="PTHR47237">
    <property type="entry name" value="SLL0310 PROTEIN"/>
    <property type="match status" value="1"/>
</dbReference>
<dbReference type="Gene3D" id="3.40.630.30">
    <property type="match status" value="1"/>
</dbReference>
<dbReference type="RefSeq" id="XP_014671494.1">
    <property type="nucleotide sequence ID" value="XM_014816008.1"/>
</dbReference>
<dbReference type="GeneID" id="106812182"/>
<evidence type="ECO:0000259" key="1">
    <source>
        <dbReference type="PROSITE" id="PS51186"/>
    </source>
</evidence>
<proteinExistence type="predicted"/>
<dbReference type="PROSITE" id="PS51186">
    <property type="entry name" value="GNAT"/>
    <property type="match status" value="1"/>
</dbReference>
<evidence type="ECO:0000313" key="3">
    <source>
        <dbReference type="RefSeq" id="XP_014671494.1"/>
    </source>
</evidence>
<dbReference type="Pfam" id="PF13673">
    <property type="entry name" value="Acetyltransf_10"/>
    <property type="match status" value="1"/>
</dbReference>
<dbReference type="InterPro" id="IPR000182">
    <property type="entry name" value="GNAT_dom"/>
</dbReference>
<dbReference type="InterPro" id="IPR016181">
    <property type="entry name" value="Acyl_CoA_acyltransferase"/>
</dbReference>
<evidence type="ECO:0000313" key="2">
    <source>
        <dbReference type="Proteomes" id="UP000695022"/>
    </source>
</evidence>
<name>A0ABM1EH23_PRICU</name>
<dbReference type="SUPFAM" id="SSF55729">
    <property type="entry name" value="Acyl-CoA N-acyltransferases (Nat)"/>
    <property type="match status" value="1"/>
</dbReference>
<reference evidence="3" key="1">
    <citation type="submission" date="2025-08" db="UniProtKB">
        <authorList>
            <consortium name="RefSeq"/>
        </authorList>
    </citation>
    <scope>IDENTIFICATION</scope>
</reference>
<dbReference type="Gene3D" id="3.40.630.90">
    <property type="match status" value="1"/>
</dbReference>
<keyword evidence="2" id="KW-1185">Reference proteome</keyword>
<protein>
    <submittedName>
        <fullName evidence="3">Uncharacterized protein LOC106812182</fullName>
    </submittedName>
</protein>
<organism evidence="2 3">
    <name type="scientific">Priapulus caudatus</name>
    <name type="common">Priapulid worm</name>
    <dbReference type="NCBI Taxonomy" id="37621"/>
    <lineage>
        <taxon>Eukaryota</taxon>
        <taxon>Metazoa</taxon>
        <taxon>Ecdysozoa</taxon>
        <taxon>Scalidophora</taxon>
        <taxon>Priapulida</taxon>
        <taxon>Priapulimorpha</taxon>
        <taxon>Priapulimorphida</taxon>
        <taxon>Priapulidae</taxon>
        <taxon>Priapulus</taxon>
    </lineage>
</organism>
<accession>A0ABM1EH23</accession>